<dbReference type="RefSeq" id="WP_132973523.1">
    <property type="nucleotide sequence ID" value="NZ_SMFX01000001.1"/>
</dbReference>
<dbReference type="SUPFAM" id="SSF56436">
    <property type="entry name" value="C-type lectin-like"/>
    <property type="match status" value="1"/>
</dbReference>
<dbReference type="AlphaFoldDB" id="A0A4V2PH28"/>
<reference evidence="6 7" key="1">
    <citation type="submission" date="2019-03" db="EMBL/GenBank/DDBJ databases">
        <title>Genomic Encyclopedia of Type Strains, Phase IV (KMG-IV): sequencing the most valuable type-strain genomes for metagenomic binning, comparative biology and taxonomic classification.</title>
        <authorList>
            <person name="Goeker M."/>
        </authorList>
    </citation>
    <scope>NUCLEOTIDE SEQUENCE [LARGE SCALE GENOMIC DNA]</scope>
    <source>
        <strain evidence="6 7">DSM 19610</strain>
    </source>
</reference>
<organism evidence="6 7">
    <name type="scientific">Thiogranum longum</name>
    <dbReference type="NCBI Taxonomy" id="1537524"/>
    <lineage>
        <taxon>Bacteria</taxon>
        <taxon>Pseudomonadati</taxon>
        <taxon>Pseudomonadota</taxon>
        <taxon>Gammaproteobacteria</taxon>
        <taxon>Chromatiales</taxon>
        <taxon>Ectothiorhodospiraceae</taxon>
        <taxon>Thiogranum</taxon>
    </lineage>
</organism>
<dbReference type="PANTHER" id="PTHR23150">
    <property type="entry name" value="SULFATASE MODIFYING FACTOR 1, 2"/>
    <property type="match status" value="1"/>
</dbReference>
<dbReference type="Gene3D" id="1.20.120.450">
    <property type="entry name" value="dinb family like domain"/>
    <property type="match status" value="1"/>
</dbReference>
<evidence type="ECO:0000259" key="4">
    <source>
        <dbReference type="Pfam" id="PF03781"/>
    </source>
</evidence>
<dbReference type="SUPFAM" id="SSF109854">
    <property type="entry name" value="DinB/YfiT-like putative metalloenzymes"/>
    <property type="match status" value="1"/>
</dbReference>
<dbReference type="PANTHER" id="PTHR23150:SF36">
    <property type="entry name" value="HERCYNINE OXYGENASE"/>
    <property type="match status" value="1"/>
</dbReference>
<name>A0A4V2PH28_9GAMM</name>
<proteinExistence type="predicted"/>
<evidence type="ECO:0000256" key="3">
    <source>
        <dbReference type="ARBA" id="ARBA00037882"/>
    </source>
</evidence>
<evidence type="ECO:0000313" key="7">
    <source>
        <dbReference type="Proteomes" id="UP000295707"/>
    </source>
</evidence>
<gene>
    <name evidence="6" type="ORF">DFR30_2420</name>
</gene>
<dbReference type="Proteomes" id="UP000295707">
    <property type="component" value="Unassembled WGS sequence"/>
</dbReference>
<feature type="domain" description="DinB-like" evidence="5">
    <location>
        <begin position="8"/>
        <end position="139"/>
    </location>
</feature>
<dbReference type="EMBL" id="SMFX01000001">
    <property type="protein sequence ID" value="TCK19126.1"/>
    <property type="molecule type" value="Genomic_DNA"/>
</dbReference>
<evidence type="ECO:0000256" key="2">
    <source>
        <dbReference type="ARBA" id="ARBA00023004"/>
    </source>
</evidence>
<dbReference type="OrthoDB" id="9768004at2"/>
<dbReference type="InterPro" id="IPR034660">
    <property type="entry name" value="DinB/YfiT-like"/>
</dbReference>
<dbReference type="InterPro" id="IPR005532">
    <property type="entry name" value="SUMF_dom"/>
</dbReference>
<dbReference type="Pfam" id="PF12867">
    <property type="entry name" value="DinB_2"/>
    <property type="match status" value="1"/>
</dbReference>
<dbReference type="InterPro" id="IPR051043">
    <property type="entry name" value="Sulfatase_Mod_Factor_Kinase"/>
</dbReference>
<keyword evidence="7" id="KW-1185">Reference proteome</keyword>
<keyword evidence="1" id="KW-0560">Oxidoreductase</keyword>
<dbReference type="Pfam" id="PF03781">
    <property type="entry name" value="FGE-sulfatase"/>
    <property type="match status" value="1"/>
</dbReference>
<evidence type="ECO:0000256" key="1">
    <source>
        <dbReference type="ARBA" id="ARBA00023002"/>
    </source>
</evidence>
<comment type="caution">
    <text evidence="6">The sequence shown here is derived from an EMBL/GenBank/DDBJ whole genome shotgun (WGS) entry which is preliminary data.</text>
</comment>
<comment type="pathway">
    <text evidence="3">Amino-acid biosynthesis; ergothioneine biosynthesis.</text>
</comment>
<evidence type="ECO:0000259" key="5">
    <source>
        <dbReference type="Pfam" id="PF12867"/>
    </source>
</evidence>
<dbReference type="Gene3D" id="3.90.1580.10">
    <property type="entry name" value="paralog of FGE (formylglycine-generating enzyme)"/>
    <property type="match status" value="2"/>
</dbReference>
<accession>A0A4V2PH28</accession>
<dbReference type="InterPro" id="IPR016187">
    <property type="entry name" value="CTDL_fold"/>
</dbReference>
<feature type="domain" description="Sulfatase-modifying factor enzyme-like" evidence="4">
    <location>
        <begin position="169"/>
        <end position="308"/>
    </location>
</feature>
<sequence>MNALINELEMAHALILALAEGVDDTTFRTQYHPDLSPLGWHLGHCVFTECLWLHETIRGEDSVTAPIADLYTPPRTPKQERGRLLPPREPMLTWARDLLAYNLHFLSEIPEQWREHALFRDDYILHFLIQHYCQHYETMLMVLTQKALAETAPNGLNPSPMTAQAPGRERIDIPAGHFQIGGETPTAYDNEVPPQQAELGEFQISKTPVNNAEFLGFIEDRGYQREDLWETTGWAWREQNGISAPDHWRQTDDGIWYGVSLRGSYELAEDEPVSGISRHEALAFANWAGGRLPHEYQWEAACRSGVLEQTGHAWEWCGNTFHPYKGFQPFPYPEYSQSWFDENHYSLRGGCLHTRPAIKRPSFRNFYEADKRHIFAGLRLVF</sequence>
<protein>
    <submittedName>
        <fullName evidence="6">Ergothioneine biosynthesis protein EgtB</fullName>
    </submittedName>
</protein>
<dbReference type="InterPro" id="IPR024775">
    <property type="entry name" value="DinB-like"/>
</dbReference>
<evidence type="ECO:0000313" key="6">
    <source>
        <dbReference type="EMBL" id="TCK19126.1"/>
    </source>
</evidence>
<keyword evidence="2" id="KW-0408">Iron</keyword>
<dbReference type="InterPro" id="IPR042095">
    <property type="entry name" value="SUMF_sf"/>
</dbReference>